<name>A0AB73C521_9FUSO</name>
<dbReference type="EMBL" id="JAAH01000024">
    <property type="protein sequence ID" value="KDE73233.1"/>
    <property type="molecule type" value="Genomic_DNA"/>
</dbReference>
<evidence type="ECO:0008006" key="4">
    <source>
        <dbReference type="Google" id="ProtNLM"/>
    </source>
</evidence>
<keyword evidence="1" id="KW-0472">Membrane</keyword>
<evidence type="ECO:0000256" key="1">
    <source>
        <dbReference type="SAM" id="Phobius"/>
    </source>
</evidence>
<sequence length="356" mass="42912">MSFYPNNPRNLKLIKYLKEKYKVRSCFLASKSQSILEEDKENFVFNSKEIKTKFSKFLALLYYYFYLIKVIQIYRPNIIFAYHWEIFILVRLVTFFHKKIKIVYDISDIPAYFGKKHMILKKIEEFFINKKIFLIFASPYFREKYKKFRDNNYFILNNKPEKKIFQNIIYKKNQEGKITAAFFGVFRDPEIFENIFKAMKDFPILLKMRGSGYAKNKIEKIAKNYTNIEIGDEYTYEQLPKLYEDIDIIMSLYSNRDENTYLALGNKYFEAIALKKIGFFPKGTKMGDLALKEKIGIVVDPYDIKEIRKFFKEITDNTEIIKEIKKNLLFKKEEEIFYEYEVEKFLPKLKNFINNG</sequence>
<evidence type="ECO:0000313" key="2">
    <source>
        <dbReference type="EMBL" id="KDE73233.1"/>
    </source>
</evidence>
<proteinExistence type="predicted"/>
<dbReference type="SUPFAM" id="SSF53756">
    <property type="entry name" value="UDP-Glycosyltransferase/glycogen phosphorylase"/>
    <property type="match status" value="1"/>
</dbReference>
<accession>A0AB73C521</accession>
<evidence type="ECO:0000313" key="3">
    <source>
        <dbReference type="Proteomes" id="UP000027058"/>
    </source>
</evidence>
<dbReference type="Proteomes" id="UP000027058">
    <property type="component" value="Unassembled WGS sequence"/>
</dbReference>
<keyword evidence="1" id="KW-1133">Transmembrane helix</keyword>
<reference evidence="2 3" key="1">
    <citation type="submission" date="2014-01" db="EMBL/GenBank/DDBJ databases">
        <title>Comparative genomics of Fusobacterium necrophorum wild isolates.</title>
        <authorList>
            <person name="Kittichotirat W."/>
            <person name="Bumgarner R.E."/>
            <person name="Lawrence P."/>
        </authorList>
    </citation>
    <scope>NUCLEOTIDE SEQUENCE [LARGE SCALE GENOMIC DNA]</scope>
    <source>
        <strain evidence="2 3">DJ-2</strain>
    </source>
</reference>
<feature type="transmembrane region" description="Helical" evidence="1">
    <location>
        <begin position="57"/>
        <end position="74"/>
    </location>
</feature>
<dbReference type="AlphaFoldDB" id="A0AB73C521"/>
<comment type="caution">
    <text evidence="2">The sequence shown here is derived from an EMBL/GenBank/DDBJ whole genome shotgun (WGS) entry which is preliminary data.</text>
</comment>
<dbReference type="Gene3D" id="3.40.50.2000">
    <property type="entry name" value="Glycogen Phosphorylase B"/>
    <property type="match status" value="2"/>
</dbReference>
<protein>
    <recommendedName>
        <fullName evidence="4">Glycosyl transferase family 1 domain-containing protein</fullName>
    </recommendedName>
</protein>
<organism evidence="2 3">
    <name type="scientific">Fusobacterium necrophorum DJ-2</name>
    <dbReference type="NCBI Taxonomy" id="1441737"/>
    <lineage>
        <taxon>Bacteria</taxon>
        <taxon>Fusobacteriati</taxon>
        <taxon>Fusobacteriota</taxon>
        <taxon>Fusobacteriia</taxon>
        <taxon>Fusobacteriales</taxon>
        <taxon>Fusobacteriaceae</taxon>
        <taxon>Fusobacterium</taxon>
    </lineage>
</organism>
<gene>
    <name evidence="2" type="ORF">FUSO8_02200</name>
</gene>
<keyword evidence="1" id="KW-0812">Transmembrane</keyword>